<evidence type="ECO:0000313" key="10">
    <source>
        <dbReference type="Proteomes" id="UP000005444"/>
    </source>
</evidence>
<feature type="domain" description="VTT" evidence="8">
    <location>
        <begin position="53"/>
        <end position="174"/>
    </location>
</feature>
<feature type="transmembrane region" description="Helical" evidence="7">
    <location>
        <begin position="69"/>
        <end position="92"/>
    </location>
</feature>
<dbReference type="KEGG" id="pce:PECL_1483"/>
<feature type="transmembrane region" description="Helical" evidence="7">
    <location>
        <begin position="28"/>
        <end position="49"/>
    </location>
</feature>
<comment type="similarity">
    <text evidence="2 7">Belongs to the DedA family.</text>
</comment>
<evidence type="ECO:0000256" key="4">
    <source>
        <dbReference type="ARBA" id="ARBA00022692"/>
    </source>
</evidence>
<keyword evidence="10" id="KW-1185">Reference proteome</keyword>
<feature type="transmembrane region" description="Helical" evidence="7">
    <location>
        <begin position="126"/>
        <end position="144"/>
    </location>
</feature>
<dbReference type="eggNOG" id="COG0586">
    <property type="taxonomic scope" value="Bacteria"/>
</dbReference>
<dbReference type="InterPro" id="IPR032816">
    <property type="entry name" value="VTT_dom"/>
</dbReference>
<feature type="transmembrane region" description="Helical" evidence="7">
    <location>
        <begin position="188"/>
        <end position="207"/>
    </location>
</feature>
<evidence type="ECO:0000256" key="7">
    <source>
        <dbReference type="RuleBase" id="RU367016"/>
    </source>
</evidence>
<sequence>MAIIDLLINFLFHPLTYVVPMADSLNSWIYFILFIWIFLETAFIFFSFLPGQSVLFLTSTVAASETSHLNIIALFLIFVSSATLGAMVKYYYGLTMDSRNHIAKKINNSDQMSQTEDFFDQHADNSLLFARFIPFIGLFVPIIAGTSQMNWRRFNLLNFAGVLIWVGTCCFIGYYFGNTPFIKKYFTIIFTLLAIVPTLSGVLFRYYRQRQAA</sequence>
<proteinExistence type="inferred from homology"/>
<protein>
    <recommendedName>
        <fullName evidence="8">VTT domain-containing protein</fullName>
    </recommendedName>
</protein>
<keyword evidence="4 7" id="KW-0812">Transmembrane</keyword>
<dbReference type="HOGENOM" id="CLU_044208_6_1_9"/>
<evidence type="ECO:0000256" key="1">
    <source>
        <dbReference type="ARBA" id="ARBA00004651"/>
    </source>
</evidence>
<dbReference type="Pfam" id="PF09335">
    <property type="entry name" value="VTT_dom"/>
    <property type="match status" value="1"/>
</dbReference>
<feature type="transmembrane region" description="Helical" evidence="7">
    <location>
        <begin position="156"/>
        <end position="176"/>
    </location>
</feature>
<dbReference type="EMBL" id="CP003137">
    <property type="protein sequence ID" value="AEV95707.1"/>
    <property type="molecule type" value="Genomic_DNA"/>
</dbReference>
<dbReference type="STRING" id="701521.PECL_1483"/>
<name>G8PF28_PEDCP</name>
<dbReference type="PANTHER" id="PTHR30353">
    <property type="entry name" value="INNER MEMBRANE PROTEIN DEDA-RELATED"/>
    <property type="match status" value="1"/>
</dbReference>
<evidence type="ECO:0000256" key="6">
    <source>
        <dbReference type="ARBA" id="ARBA00023136"/>
    </source>
</evidence>
<evidence type="ECO:0000256" key="2">
    <source>
        <dbReference type="ARBA" id="ARBA00010792"/>
    </source>
</evidence>
<comment type="subcellular location">
    <subcellularLocation>
        <location evidence="1 7">Cell membrane</location>
        <topology evidence="1 7">Multi-pass membrane protein</topology>
    </subcellularLocation>
</comment>
<dbReference type="Proteomes" id="UP000005444">
    <property type="component" value="Chromosome"/>
</dbReference>
<evidence type="ECO:0000256" key="5">
    <source>
        <dbReference type="ARBA" id="ARBA00022989"/>
    </source>
</evidence>
<dbReference type="PANTHER" id="PTHR30353:SF0">
    <property type="entry name" value="TRANSMEMBRANE PROTEIN"/>
    <property type="match status" value="1"/>
</dbReference>
<keyword evidence="6 7" id="KW-0472">Membrane</keyword>
<dbReference type="PATRIC" id="fig|701521.8.peg.1387"/>
<dbReference type="InterPro" id="IPR032818">
    <property type="entry name" value="DedA-like"/>
</dbReference>
<reference evidence="9 10" key="1">
    <citation type="journal article" date="2012" name="J. Bacteriol.">
        <title>Complete Genome Sequence of the Beer Spoilage Organism Pediococcus claussenii ATCC BAA-344T.</title>
        <authorList>
            <person name="Pittet V."/>
            <person name="Abegunde T."/>
            <person name="Marfleet T."/>
            <person name="Haakensen M."/>
            <person name="Morrow K."/>
            <person name="Jayaprakash T."/>
            <person name="Schroeder K."/>
            <person name="Trost B."/>
            <person name="Byrns S."/>
            <person name="Bergsveinson J."/>
            <person name="Kusalik A."/>
            <person name="Ziola B."/>
        </authorList>
    </citation>
    <scope>NUCLEOTIDE SEQUENCE [LARGE SCALE GENOMIC DNA]</scope>
    <source>
        <strain evidence="9 10">ATCC BAA-344</strain>
    </source>
</reference>
<gene>
    <name evidence="9" type="ordered locus">PECL_1483</name>
</gene>
<keyword evidence="3 7" id="KW-1003">Cell membrane</keyword>
<organism evidence="9 10">
    <name type="scientific">Pediococcus claussenii (strain ATCC BAA-344 / DSM 14800 / JCM 18046 / KCTC 3811 / LMG 21948 / P06)</name>
    <dbReference type="NCBI Taxonomy" id="701521"/>
    <lineage>
        <taxon>Bacteria</taxon>
        <taxon>Bacillati</taxon>
        <taxon>Bacillota</taxon>
        <taxon>Bacilli</taxon>
        <taxon>Lactobacillales</taxon>
        <taxon>Lactobacillaceae</taxon>
        <taxon>Pediococcus</taxon>
    </lineage>
</organism>
<evidence type="ECO:0000256" key="3">
    <source>
        <dbReference type="ARBA" id="ARBA00022475"/>
    </source>
</evidence>
<dbReference type="GO" id="GO:0005886">
    <property type="term" value="C:plasma membrane"/>
    <property type="evidence" value="ECO:0007669"/>
    <property type="project" value="UniProtKB-SubCell"/>
</dbReference>
<accession>G8PF28</accession>
<evidence type="ECO:0000259" key="8">
    <source>
        <dbReference type="Pfam" id="PF09335"/>
    </source>
</evidence>
<dbReference type="AlphaFoldDB" id="G8PF28"/>
<evidence type="ECO:0000313" key="9">
    <source>
        <dbReference type="EMBL" id="AEV95707.1"/>
    </source>
</evidence>
<keyword evidence="5 7" id="KW-1133">Transmembrane helix</keyword>